<comment type="catalytic activity">
    <reaction evidence="7">
        <text>D-glucose 6-phosphate + NADP(+) = 6-phospho-D-glucono-1,5-lactone + NADPH + H(+)</text>
        <dbReference type="Rhea" id="RHEA:15841"/>
        <dbReference type="ChEBI" id="CHEBI:15378"/>
        <dbReference type="ChEBI" id="CHEBI:57783"/>
        <dbReference type="ChEBI" id="CHEBI:57955"/>
        <dbReference type="ChEBI" id="CHEBI:58349"/>
        <dbReference type="ChEBI" id="CHEBI:61548"/>
        <dbReference type="EC" id="1.1.1.49"/>
    </reaction>
    <physiologicalReaction direction="left-to-right" evidence="7">
        <dbReference type="Rhea" id="RHEA:15842"/>
    </physiologicalReaction>
</comment>
<feature type="compositionally biased region" description="Polar residues" evidence="8">
    <location>
        <begin position="141"/>
        <end position="152"/>
    </location>
</feature>
<dbReference type="GO" id="GO:0006006">
    <property type="term" value="P:glucose metabolic process"/>
    <property type="evidence" value="ECO:0007669"/>
    <property type="project" value="InterPro"/>
</dbReference>
<evidence type="ECO:0000256" key="1">
    <source>
        <dbReference type="ARBA" id="ARBA00004937"/>
    </source>
</evidence>
<reference evidence="11" key="1">
    <citation type="submission" date="2016-11" db="UniProtKB">
        <authorList>
            <consortium name="WormBaseParasite"/>
        </authorList>
    </citation>
    <scope>IDENTIFICATION</scope>
</reference>
<evidence type="ECO:0000313" key="10">
    <source>
        <dbReference type="Proteomes" id="UP000095280"/>
    </source>
</evidence>
<dbReference type="GO" id="GO:0005829">
    <property type="term" value="C:cytosol"/>
    <property type="evidence" value="ECO:0007669"/>
    <property type="project" value="TreeGrafter"/>
</dbReference>
<dbReference type="PANTHER" id="PTHR23429">
    <property type="entry name" value="GLUCOSE-6-PHOSPHATE 1-DEHYDROGENASE G6PD"/>
    <property type="match status" value="1"/>
</dbReference>
<sequence>ALYDKRRRLSPNWSSTFAGSTEYASCNRVYYLAIPPSLFMHVATHLKSDRFAPLARSCRQHLSNLFTEDQVYRIDHFIWARRWSQNVVENFGTEGRGGYFDENSALFETSRCVNGCRCMIRDEKVKVLRSIRPIELKRHPSSSGNTLANSETGKPGYLDDATLYQPGRWRPPTAWRRCTLRTNGGTTEFHSLSESWQKALNETKCERRYIRVWCSANRNELVMRVQPNEAVYIKCMTKRPGMGFGAEETELDLSYSKRFSKVKLPGCLRTIAIGCTVRISGAFVNFVRTTDELRAKAWRIHITPTILHELDAKAVKPLPYAYGARNGPPEADQFLREICGFTFSGTSALTRGVSRIQLQ</sequence>
<dbReference type="GO" id="GO:0004345">
    <property type="term" value="F:glucose-6-phosphate dehydrogenase activity"/>
    <property type="evidence" value="ECO:0007669"/>
    <property type="project" value="UniProtKB-EC"/>
</dbReference>
<dbReference type="InterPro" id="IPR036291">
    <property type="entry name" value="NAD(P)-bd_dom_sf"/>
</dbReference>
<keyword evidence="5" id="KW-0560">Oxidoreductase</keyword>
<evidence type="ECO:0000256" key="5">
    <source>
        <dbReference type="ARBA" id="ARBA00023002"/>
    </source>
</evidence>
<keyword evidence="6" id="KW-0119">Carbohydrate metabolism</keyword>
<organism evidence="10 11">
    <name type="scientific">Macrostomum lignano</name>
    <dbReference type="NCBI Taxonomy" id="282301"/>
    <lineage>
        <taxon>Eukaryota</taxon>
        <taxon>Metazoa</taxon>
        <taxon>Spiralia</taxon>
        <taxon>Lophotrochozoa</taxon>
        <taxon>Platyhelminthes</taxon>
        <taxon>Rhabditophora</taxon>
        <taxon>Macrostomorpha</taxon>
        <taxon>Macrostomida</taxon>
        <taxon>Macrostomidae</taxon>
        <taxon>Macrostomum</taxon>
    </lineage>
</organism>
<dbReference type="GO" id="GO:0050661">
    <property type="term" value="F:NADP binding"/>
    <property type="evidence" value="ECO:0007669"/>
    <property type="project" value="InterPro"/>
</dbReference>
<accession>A0A1I8FGS8</accession>
<evidence type="ECO:0000256" key="6">
    <source>
        <dbReference type="ARBA" id="ARBA00023277"/>
    </source>
</evidence>
<dbReference type="InterPro" id="IPR022675">
    <property type="entry name" value="G6P_DH_C"/>
</dbReference>
<dbReference type="Gene3D" id="3.30.360.10">
    <property type="entry name" value="Dihydrodipicolinate Reductase, domain 2"/>
    <property type="match status" value="1"/>
</dbReference>
<evidence type="ECO:0000256" key="2">
    <source>
        <dbReference type="ARBA" id="ARBA00013019"/>
    </source>
</evidence>
<dbReference type="GO" id="GO:0009051">
    <property type="term" value="P:pentose-phosphate shunt, oxidative branch"/>
    <property type="evidence" value="ECO:0007669"/>
    <property type="project" value="TreeGrafter"/>
</dbReference>
<comment type="pathway">
    <text evidence="1">Carbohydrate degradation; pentose phosphate pathway; D-ribulose 5-phosphate from D-glucose 6-phosphate (oxidative stage): step 1/3.</text>
</comment>
<proteinExistence type="predicted"/>
<dbReference type="PANTHER" id="PTHR23429:SF0">
    <property type="entry name" value="GLUCOSE-6-PHOSPHATE 1-DEHYDROGENASE"/>
    <property type="match status" value="1"/>
</dbReference>
<dbReference type="AlphaFoldDB" id="A0A1I8FGS8"/>
<evidence type="ECO:0000256" key="8">
    <source>
        <dbReference type="SAM" id="MobiDB-lite"/>
    </source>
</evidence>
<dbReference type="InterPro" id="IPR001282">
    <property type="entry name" value="G6P_DH"/>
</dbReference>
<feature type="domain" description="Glucose-6-phosphate dehydrogenase C-terminal" evidence="9">
    <location>
        <begin position="215"/>
        <end position="336"/>
    </location>
</feature>
<keyword evidence="3" id="KW-0313">Glucose metabolism</keyword>
<name>A0A1I8FGS8_9PLAT</name>
<dbReference type="WBParaSite" id="maker-unitig_34189-snap-gene-0.1-mRNA-1">
    <property type="protein sequence ID" value="maker-unitig_34189-snap-gene-0.1-mRNA-1"/>
    <property type="gene ID" value="maker-unitig_34189-snap-gene-0.1"/>
</dbReference>
<dbReference type="SUPFAM" id="SSF51735">
    <property type="entry name" value="NAD(P)-binding Rossmann-fold domains"/>
    <property type="match status" value="1"/>
</dbReference>
<dbReference type="UniPathway" id="UPA00115"/>
<dbReference type="Proteomes" id="UP000095280">
    <property type="component" value="Unplaced"/>
</dbReference>
<feature type="region of interest" description="Disordered" evidence="8">
    <location>
        <begin position="139"/>
        <end position="158"/>
    </location>
</feature>
<evidence type="ECO:0000259" key="9">
    <source>
        <dbReference type="Pfam" id="PF02781"/>
    </source>
</evidence>
<dbReference type="SUPFAM" id="SSF55347">
    <property type="entry name" value="Glyceraldehyde-3-phosphate dehydrogenase-like, C-terminal domain"/>
    <property type="match status" value="1"/>
</dbReference>
<evidence type="ECO:0000256" key="4">
    <source>
        <dbReference type="ARBA" id="ARBA00022857"/>
    </source>
</evidence>
<dbReference type="Pfam" id="PF02781">
    <property type="entry name" value="G6PD_C"/>
    <property type="match status" value="1"/>
</dbReference>
<dbReference type="Gene3D" id="3.40.50.720">
    <property type="entry name" value="NAD(P)-binding Rossmann-like Domain"/>
    <property type="match status" value="1"/>
</dbReference>
<keyword evidence="10" id="KW-1185">Reference proteome</keyword>
<dbReference type="EC" id="1.1.1.49" evidence="2"/>
<evidence type="ECO:0000256" key="7">
    <source>
        <dbReference type="ARBA" id="ARBA00047696"/>
    </source>
</evidence>
<evidence type="ECO:0000256" key="3">
    <source>
        <dbReference type="ARBA" id="ARBA00022526"/>
    </source>
</evidence>
<protein>
    <recommendedName>
        <fullName evidence="2">glucose-6-phosphate dehydrogenase (NADP(+))</fullName>
        <ecNumber evidence="2">1.1.1.49</ecNumber>
    </recommendedName>
</protein>
<evidence type="ECO:0000313" key="11">
    <source>
        <dbReference type="WBParaSite" id="maker-unitig_34189-snap-gene-0.1-mRNA-1"/>
    </source>
</evidence>
<keyword evidence="4" id="KW-0521">NADP</keyword>